<dbReference type="EMBL" id="QRUP01000004">
    <property type="protein sequence ID" value="RGR75570.1"/>
    <property type="molecule type" value="Genomic_DNA"/>
</dbReference>
<dbReference type="PROSITE" id="PS50977">
    <property type="entry name" value="HTH_TETR_2"/>
    <property type="match status" value="1"/>
</dbReference>
<dbReference type="GeneID" id="83014736"/>
<dbReference type="InterPro" id="IPR050109">
    <property type="entry name" value="HTH-type_TetR-like_transc_reg"/>
</dbReference>
<dbReference type="AlphaFoldDB" id="A0A412G4I5"/>
<dbReference type="PANTHER" id="PTHR30328:SF54">
    <property type="entry name" value="HTH-TYPE TRANSCRIPTIONAL REPRESSOR SCO4008"/>
    <property type="match status" value="1"/>
</dbReference>
<organism evidence="4 5">
    <name type="scientific">Holdemania filiformis</name>
    <dbReference type="NCBI Taxonomy" id="61171"/>
    <lineage>
        <taxon>Bacteria</taxon>
        <taxon>Bacillati</taxon>
        <taxon>Bacillota</taxon>
        <taxon>Erysipelotrichia</taxon>
        <taxon>Erysipelotrichales</taxon>
        <taxon>Erysipelotrichaceae</taxon>
        <taxon>Holdemania</taxon>
    </lineage>
</organism>
<evidence type="ECO:0000313" key="5">
    <source>
        <dbReference type="Proteomes" id="UP000284178"/>
    </source>
</evidence>
<name>A0A412G4I5_9FIRM</name>
<dbReference type="SUPFAM" id="SSF46689">
    <property type="entry name" value="Homeodomain-like"/>
    <property type="match status" value="1"/>
</dbReference>
<gene>
    <name evidence="4" type="ORF">DWY25_04865</name>
</gene>
<dbReference type="Gene3D" id="1.10.357.10">
    <property type="entry name" value="Tetracycline Repressor, domain 2"/>
    <property type="match status" value="1"/>
</dbReference>
<evidence type="ECO:0000259" key="3">
    <source>
        <dbReference type="PROSITE" id="PS50977"/>
    </source>
</evidence>
<evidence type="ECO:0000313" key="4">
    <source>
        <dbReference type="EMBL" id="RGR75570.1"/>
    </source>
</evidence>
<dbReference type="Proteomes" id="UP000284178">
    <property type="component" value="Unassembled WGS sequence"/>
</dbReference>
<proteinExistence type="predicted"/>
<dbReference type="InterPro" id="IPR023772">
    <property type="entry name" value="DNA-bd_HTH_TetR-type_CS"/>
</dbReference>
<feature type="DNA-binding region" description="H-T-H motif" evidence="2">
    <location>
        <begin position="28"/>
        <end position="47"/>
    </location>
</feature>
<comment type="caution">
    <text evidence="4">The sequence shown here is derived from an EMBL/GenBank/DDBJ whole genome shotgun (WGS) entry which is preliminary data.</text>
</comment>
<evidence type="ECO:0000256" key="2">
    <source>
        <dbReference type="PROSITE-ProRule" id="PRU00335"/>
    </source>
</evidence>
<protein>
    <submittedName>
        <fullName evidence="4">TetR/AcrR family transcriptional regulator</fullName>
    </submittedName>
</protein>
<dbReference type="GO" id="GO:0006355">
    <property type="term" value="P:regulation of DNA-templated transcription"/>
    <property type="evidence" value="ECO:0007669"/>
    <property type="project" value="UniProtKB-ARBA"/>
</dbReference>
<accession>A0A412G4I5</accession>
<reference evidence="4 5" key="1">
    <citation type="submission" date="2018-08" db="EMBL/GenBank/DDBJ databases">
        <title>A genome reference for cultivated species of the human gut microbiota.</title>
        <authorList>
            <person name="Zou Y."/>
            <person name="Xue W."/>
            <person name="Luo G."/>
        </authorList>
    </citation>
    <scope>NUCLEOTIDE SEQUENCE [LARGE SCALE GENOMIC DNA]</scope>
    <source>
        <strain evidence="4 5">AF24-29</strain>
    </source>
</reference>
<dbReference type="RefSeq" id="WP_117894300.1">
    <property type="nucleotide sequence ID" value="NZ_CABJCV010000004.1"/>
</dbReference>
<dbReference type="PANTHER" id="PTHR30328">
    <property type="entry name" value="TRANSCRIPTIONAL REPRESSOR"/>
    <property type="match status" value="1"/>
</dbReference>
<keyword evidence="1 2" id="KW-0238">DNA-binding</keyword>
<dbReference type="InterPro" id="IPR001647">
    <property type="entry name" value="HTH_TetR"/>
</dbReference>
<dbReference type="Pfam" id="PF00440">
    <property type="entry name" value="TetR_N"/>
    <property type="match status" value="1"/>
</dbReference>
<dbReference type="InterPro" id="IPR009057">
    <property type="entry name" value="Homeodomain-like_sf"/>
</dbReference>
<sequence>MRKQTIDAGQILEITIAQTAREGLENLSTRRIAKECGISEGSIFHYFHSKPELLAACFYHVDRQVDAQLKQVDIKLFSLRRNIRELWFLYFGYFASHGDHAKFYSQFRHSSFYTRDVMRGQTESFAFFNHFVELNKSAILIRSEVFWEFVIDTTLNLAVNVADGKFPDSPKDRERYFTLIAKGMGGVLSPGKSWAEK</sequence>
<evidence type="ECO:0000256" key="1">
    <source>
        <dbReference type="ARBA" id="ARBA00023125"/>
    </source>
</evidence>
<dbReference type="PROSITE" id="PS01081">
    <property type="entry name" value="HTH_TETR_1"/>
    <property type="match status" value="1"/>
</dbReference>
<feature type="domain" description="HTH tetR-type" evidence="3">
    <location>
        <begin position="5"/>
        <end position="65"/>
    </location>
</feature>
<dbReference type="GO" id="GO:0003677">
    <property type="term" value="F:DNA binding"/>
    <property type="evidence" value="ECO:0007669"/>
    <property type="project" value="UniProtKB-UniRule"/>
</dbReference>
<keyword evidence="5" id="KW-1185">Reference proteome</keyword>